<feature type="region of interest" description="Disordered" evidence="1">
    <location>
        <begin position="1"/>
        <end position="49"/>
    </location>
</feature>
<dbReference type="AlphaFoldDB" id="A0A085N7G4"/>
<dbReference type="EMBL" id="KL367539">
    <property type="protein sequence ID" value="KFD65410.1"/>
    <property type="molecule type" value="Genomic_DNA"/>
</dbReference>
<organism evidence="3">
    <name type="scientific">Trichuris suis</name>
    <name type="common">pig whipworm</name>
    <dbReference type="NCBI Taxonomy" id="68888"/>
    <lineage>
        <taxon>Eukaryota</taxon>
        <taxon>Metazoa</taxon>
        <taxon>Ecdysozoa</taxon>
        <taxon>Nematoda</taxon>
        <taxon>Enoplea</taxon>
        <taxon>Dorylaimia</taxon>
        <taxon>Trichinellida</taxon>
        <taxon>Trichuridae</taxon>
        <taxon>Trichuris</taxon>
    </lineage>
</organism>
<evidence type="ECO:0000313" key="3">
    <source>
        <dbReference type="EMBL" id="KFD65410.1"/>
    </source>
</evidence>
<accession>A0A085N7G4</accession>
<keyword evidence="4" id="KW-1185">Reference proteome</keyword>
<dbReference type="EMBL" id="KL363254">
    <property type="protein sequence ID" value="KFD50386.1"/>
    <property type="molecule type" value="Genomic_DNA"/>
</dbReference>
<evidence type="ECO:0000256" key="1">
    <source>
        <dbReference type="SAM" id="MobiDB-lite"/>
    </source>
</evidence>
<dbReference type="Proteomes" id="UP000030764">
    <property type="component" value="Unassembled WGS sequence"/>
</dbReference>
<name>A0A085N7G4_9BILA</name>
<sequence>MSVMGKAGRKARKGRLGSGEAKSSDISGAPEEFMGGGVPHGSFPPDPRLSFHDRLKRRAGIVAFEETTRSFYFAISENYKRQWV</sequence>
<reference evidence="3 4" key="1">
    <citation type="journal article" date="2014" name="Nat. Genet.">
        <title>Genome and transcriptome of the porcine whipworm Trichuris suis.</title>
        <authorList>
            <person name="Jex A.R."/>
            <person name="Nejsum P."/>
            <person name="Schwarz E.M."/>
            <person name="Hu L."/>
            <person name="Young N.D."/>
            <person name="Hall R.S."/>
            <person name="Korhonen P.K."/>
            <person name="Liao S."/>
            <person name="Thamsborg S."/>
            <person name="Xia J."/>
            <person name="Xu P."/>
            <person name="Wang S."/>
            <person name="Scheerlinck J.P."/>
            <person name="Hofmann A."/>
            <person name="Sternberg P.W."/>
            <person name="Wang J."/>
            <person name="Gasser R.B."/>
        </authorList>
    </citation>
    <scope>NUCLEOTIDE SEQUENCE [LARGE SCALE GENOMIC DNA]</scope>
    <source>
        <strain evidence="3">DCEP-RM93F</strain>
        <strain evidence="2">DCEP-RM93M</strain>
    </source>
</reference>
<evidence type="ECO:0000313" key="4">
    <source>
        <dbReference type="Proteomes" id="UP000030764"/>
    </source>
</evidence>
<protein>
    <submittedName>
        <fullName evidence="3">Uncharacterized protein</fullName>
    </submittedName>
</protein>
<dbReference type="Proteomes" id="UP000030758">
    <property type="component" value="Unassembled WGS sequence"/>
</dbReference>
<proteinExistence type="predicted"/>
<evidence type="ECO:0000313" key="2">
    <source>
        <dbReference type="EMBL" id="KFD50386.1"/>
    </source>
</evidence>
<gene>
    <name evidence="2" type="ORF">M513_08768</name>
    <name evidence="3" type="ORF">M514_08768</name>
</gene>